<reference evidence="3 4" key="1">
    <citation type="submission" date="2019-10" db="EMBL/GenBank/DDBJ databases">
        <title>Paraburkholderia sp. isolated from nodules of Mimosa pudica from Brazilian Atlantic Forest soils.</title>
        <authorList>
            <person name="Paulitsch F."/>
            <person name="Hungria M."/>
            <person name="Dall'Agnol R."/>
        </authorList>
    </citation>
    <scope>NUCLEOTIDE SEQUENCE [LARGE SCALE GENOMIC DNA]</scope>
    <source>
        <strain evidence="3 4">CNPSo 3157</strain>
    </source>
</reference>
<feature type="region of interest" description="Disordered" evidence="1">
    <location>
        <begin position="112"/>
        <end position="146"/>
    </location>
</feature>
<evidence type="ECO:0000256" key="1">
    <source>
        <dbReference type="SAM" id="MobiDB-lite"/>
    </source>
</evidence>
<keyword evidence="2" id="KW-0812">Transmembrane</keyword>
<evidence type="ECO:0000313" key="4">
    <source>
        <dbReference type="Proteomes" id="UP000484381"/>
    </source>
</evidence>
<gene>
    <name evidence="3" type="ORF">GCT13_28720</name>
</gene>
<dbReference type="Proteomes" id="UP000484381">
    <property type="component" value="Unassembled WGS sequence"/>
</dbReference>
<proteinExistence type="predicted"/>
<accession>A0A7X1NEY7</accession>
<evidence type="ECO:0000256" key="2">
    <source>
        <dbReference type="SAM" id="Phobius"/>
    </source>
</evidence>
<keyword evidence="4" id="KW-1185">Reference proteome</keyword>
<keyword evidence="2" id="KW-1133">Transmembrane helix</keyword>
<feature type="transmembrane region" description="Helical" evidence="2">
    <location>
        <begin position="47"/>
        <end position="66"/>
    </location>
</feature>
<organism evidence="3 4">
    <name type="scientific">Paraburkholderia franconis</name>
    <dbReference type="NCBI Taxonomy" id="2654983"/>
    <lineage>
        <taxon>Bacteria</taxon>
        <taxon>Pseudomonadati</taxon>
        <taxon>Pseudomonadota</taxon>
        <taxon>Betaproteobacteria</taxon>
        <taxon>Burkholderiales</taxon>
        <taxon>Burkholderiaceae</taxon>
        <taxon>Paraburkholderia</taxon>
    </lineage>
</organism>
<dbReference type="Pfam" id="PF13663">
    <property type="entry name" value="DUF4148"/>
    <property type="match status" value="1"/>
</dbReference>
<comment type="caution">
    <text evidence="3">The sequence shown here is derived from an EMBL/GenBank/DDBJ whole genome shotgun (WGS) entry which is preliminary data.</text>
</comment>
<keyword evidence="2" id="KW-0472">Membrane</keyword>
<evidence type="ECO:0000313" key="3">
    <source>
        <dbReference type="EMBL" id="MPW20750.1"/>
    </source>
</evidence>
<protein>
    <submittedName>
        <fullName evidence="3">DUF4148 domain-containing protein</fullName>
    </submittedName>
</protein>
<sequence>MQRIGTCAPDRAKDGATRHRRALIRDTAHVAPTIICKEDRTMRVRKCVGIVMLSFASAAYVGAAHAQGLTREQVRQQLLEAQQNGLAFVTDASYPDVSPVYQHQVEQMRAMHSHDGGVGTQANGSTESGASTAASEMPMQTHPTSQDDCVGPVSFCNVYFGS</sequence>
<feature type="compositionally biased region" description="Low complexity" evidence="1">
    <location>
        <begin position="122"/>
        <end position="136"/>
    </location>
</feature>
<dbReference type="AlphaFoldDB" id="A0A7X1NEY7"/>
<name>A0A7X1NEY7_9BURK</name>
<dbReference type="InterPro" id="IPR025421">
    <property type="entry name" value="DUF4148"/>
</dbReference>
<dbReference type="EMBL" id="WHNP01000033">
    <property type="protein sequence ID" value="MPW20750.1"/>
    <property type="molecule type" value="Genomic_DNA"/>
</dbReference>